<dbReference type="STRING" id="1095630.A0A2J6SFI7"/>
<dbReference type="Pfam" id="PF24483">
    <property type="entry name" value="DUF7582"/>
    <property type="match status" value="1"/>
</dbReference>
<accession>A0A2J6SFI7</accession>
<dbReference type="EMBL" id="KZ613920">
    <property type="protein sequence ID" value="PMD49535.1"/>
    <property type="molecule type" value="Genomic_DNA"/>
</dbReference>
<proteinExistence type="predicted"/>
<evidence type="ECO:0000313" key="4">
    <source>
        <dbReference type="Proteomes" id="UP000235371"/>
    </source>
</evidence>
<evidence type="ECO:0000256" key="1">
    <source>
        <dbReference type="SAM" id="MobiDB-lite"/>
    </source>
</evidence>
<evidence type="ECO:0000259" key="2">
    <source>
        <dbReference type="Pfam" id="PF24483"/>
    </source>
</evidence>
<reference evidence="3 4" key="1">
    <citation type="submission" date="2016-04" db="EMBL/GenBank/DDBJ databases">
        <title>A degradative enzymes factory behind the ericoid mycorrhizal symbiosis.</title>
        <authorList>
            <consortium name="DOE Joint Genome Institute"/>
            <person name="Martino E."/>
            <person name="Morin E."/>
            <person name="Grelet G."/>
            <person name="Kuo A."/>
            <person name="Kohler A."/>
            <person name="Daghino S."/>
            <person name="Barry K."/>
            <person name="Choi C."/>
            <person name="Cichocki N."/>
            <person name="Clum A."/>
            <person name="Copeland A."/>
            <person name="Hainaut M."/>
            <person name="Haridas S."/>
            <person name="Labutti K."/>
            <person name="Lindquist E."/>
            <person name="Lipzen A."/>
            <person name="Khouja H.-R."/>
            <person name="Murat C."/>
            <person name="Ohm R."/>
            <person name="Olson A."/>
            <person name="Spatafora J."/>
            <person name="Veneault-Fourrey C."/>
            <person name="Henrissat B."/>
            <person name="Grigoriev I."/>
            <person name="Martin F."/>
            <person name="Perotto S."/>
        </authorList>
    </citation>
    <scope>NUCLEOTIDE SEQUENCE [LARGE SCALE GENOMIC DNA]</scope>
    <source>
        <strain evidence="3 4">E</strain>
    </source>
</reference>
<feature type="domain" description="DUF7582" evidence="2">
    <location>
        <begin position="93"/>
        <end position="247"/>
    </location>
</feature>
<dbReference type="RefSeq" id="XP_024726439.1">
    <property type="nucleotide sequence ID" value="XM_024887669.1"/>
</dbReference>
<sequence>MPISKQYISSPLEAGPSLLDIKQLPPQLLSALEYVSKRLARKRLHISLIVVRKDINIPGIPLSEPPKAPEPPTPSVTISPAKAFFSNASSTLARTNSNYGLSLLHMSTLTEKAEKILRATIAKAENKFPIGSGWLSSHPLTNTITCPATNDLIRRSLTQNEVLFSSEGLTLLSLDHVYTFKCQLHSYSRTLSPVDLTSAVDELRRLVLAQNGRRITKGYLMRAYEWLGVSLAALVDVNEGYKTAYGGQARTGGIEVANEERKSPPPLKTSFAMKDIRRMKISVGFGDQSPTAETDSSSSSENSSDCDEEGSALVEVGESAKGKDAGVDGMRPDRGPHRRGPTTPNGFEDITPVTKGEWCFLMVGDGWKEAKTAAVVTC</sequence>
<dbReference type="Proteomes" id="UP000235371">
    <property type="component" value="Unassembled WGS sequence"/>
</dbReference>
<dbReference type="InParanoid" id="A0A2J6SFI7"/>
<feature type="region of interest" description="Disordered" evidence="1">
    <location>
        <begin position="283"/>
        <end position="351"/>
    </location>
</feature>
<evidence type="ECO:0000313" key="3">
    <source>
        <dbReference type="EMBL" id="PMD49535.1"/>
    </source>
</evidence>
<dbReference type="OrthoDB" id="5350192at2759"/>
<protein>
    <recommendedName>
        <fullName evidence="2">DUF7582 domain-containing protein</fullName>
    </recommendedName>
</protein>
<feature type="compositionally biased region" description="Basic and acidic residues" evidence="1">
    <location>
        <begin position="318"/>
        <end position="335"/>
    </location>
</feature>
<dbReference type="GeneID" id="36595745"/>
<dbReference type="InterPro" id="IPR056004">
    <property type="entry name" value="DUF7582"/>
</dbReference>
<keyword evidence="4" id="KW-1185">Reference proteome</keyword>
<organism evidence="3 4">
    <name type="scientific">Hyaloscypha bicolor E</name>
    <dbReference type="NCBI Taxonomy" id="1095630"/>
    <lineage>
        <taxon>Eukaryota</taxon>
        <taxon>Fungi</taxon>
        <taxon>Dikarya</taxon>
        <taxon>Ascomycota</taxon>
        <taxon>Pezizomycotina</taxon>
        <taxon>Leotiomycetes</taxon>
        <taxon>Helotiales</taxon>
        <taxon>Hyaloscyphaceae</taxon>
        <taxon>Hyaloscypha</taxon>
        <taxon>Hyaloscypha bicolor</taxon>
    </lineage>
</organism>
<gene>
    <name evidence="3" type="ORF">K444DRAFT_670771</name>
</gene>
<dbReference type="AlphaFoldDB" id="A0A2J6SFI7"/>
<name>A0A2J6SFI7_9HELO</name>